<accession>A0AAD7I7R0</accession>
<keyword evidence="4" id="KW-0479">Metal-binding</keyword>
<keyword evidence="6" id="KW-0408">Iron</keyword>
<dbReference type="Proteomes" id="UP001215598">
    <property type="component" value="Unassembled WGS sequence"/>
</dbReference>
<comment type="similarity">
    <text evidence="7">Belongs to the chloroperoxidase family.</text>
</comment>
<evidence type="ECO:0000256" key="6">
    <source>
        <dbReference type="ARBA" id="ARBA00023004"/>
    </source>
</evidence>
<evidence type="ECO:0000256" key="2">
    <source>
        <dbReference type="ARBA" id="ARBA00022559"/>
    </source>
</evidence>
<evidence type="ECO:0000256" key="4">
    <source>
        <dbReference type="ARBA" id="ARBA00022723"/>
    </source>
</evidence>
<gene>
    <name evidence="9" type="ORF">B0H16DRAFT_1466695</name>
</gene>
<proteinExistence type="inferred from homology"/>
<dbReference type="SUPFAM" id="SSF47571">
    <property type="entry name" value="Cloroperoxidase"/>
    <property type="match status" value="1"/>
</dbReference>
<dbReference type="GO" id="GO:0046872">
    <property type="term" value="F:metal ion binding"/>
    <property type="evidence" value="ECO:0007669"/>
    <property type="project" value="UniProtKB-KW"/>
</dbReference>
<evidence type="ECO:0000256" key="7">
    <source>
        <dbReference type="ARBA" id="ARBA00025795"/>
    </source>
</evidence>
<dbReference type="Pfam" id="PF01328">
    <property type="entry name" value="Peroxidase_2"/>
    <property type="match status" value="1"/>
</dbReference>
<comment type="cofactor">
    <cofactor evidence="1">
        <name>heme b</name>
        <dbReference type="ChEBI" id="CHEBI:60344"/>
    </cofactor>
</comment>
<reference evidence="9" key="1">
    <citation type="submission" date="2023-03" db="EMBL/GenBank/DDBJ databases">
        <title>Massive genome expansion in bonnet fungi (Mycena s.s.) driven by repeated elements and novel gene families across ecological guilds.</title>
        <authorList>
            <consortium name="Lawrence Berkeley National Laboratory"/>
            <person name="Harder C.B."/>
            <person name="Miyauchi S."/>
            <person name="Viragh M."/>
            <person name="Kuo A."/>
            <person name="Thoen E."/>
            <person name="Andreopoulos B."/>
            <person name="Lu D."/>
            <person name="Skrede I."/>
            <person name="Drula E."/>
            <person name="Henrissat B."/>
            <person name="Morin E."/>
            <person name="Kohler A."/>
            <person name="Barry K."/>
            <person name="LaButti K."/>
            <person name="Morin E."/>
            <person name="Salamov A."/>
            <person name="Lipzen A."/>
            <person name="Mereny Z."/>
            <person name="Hegedus B."/>
            <person name="Baldrian P."/>
            <person name="Stursova M."/>
            <person name="Weitz H."/>
            <person name="Taylor A."/>
            <person name="Grigoriev I.V."/>
            <person name="Nagy L.G."/>
            <person name="Martin F."/>
            <person name="Kauserud H."/>
        </authorList>
    </citation>
    <scope>NUCLEOTIDE SEQUENCE</scope>
    <source>
        <strain evidence="9">CBHHK182m</strain>
    </source>
</reference>
<keyword evidence="2" id="KW-0575">Peroxidase</keyword>
<dbReference type="AlphaFoldDB" id="A0AAD7I7R0"/>
<comment type="caution">
    <text evidence="9">The sequence shown here is derived from an EMBL/GenBank/DDBJ whole genome shotgun (WGS) entry which is preliminary data.</text>
</comment>
<sequence>MSSVVIPLGWRCTFYTYVLNRPVLLNDTNGDPSGDNCDPGATAIFVGPGSDDVGCFHDQQHPPALNLILSPDQLIDVDANPPDPPGEDDHRGLCPGSNSLIHTLHSILTLPALNAMANHHFIPHHGIVTFTDSLFAPTRVFGMGISAREGSYSAEYFTVREGVGIVGTPMGLSGTHNQFEADSSVTRGDYNQFNGDNYHLQLSNFKALYDSLPNSPKSDYDAATLFEHSHNRFHQSIAEDDCFFYGPAVGADSDLQFISCLTYSMTSNHSAEHPGGFLQDEVLKSFYAVSTDANGNLIYNPGYRRPSLDPHDVRHALPDLLAMWGRFPELLLIGGNIHAMLLEGDNAACFVLQGVQILVPDALSCLVGLIAGIVSKLVGAVQPILDGLTCPQLTTIDTSLLEQYPGYQHTSRGV</sequence>
<evidence type="ECO:0000313" key="10">
    <source>
        <dbReference type="Proteomes" id="UP001215598"/>
    </source>
</evidence>
<dbReference type="InterPro" id="IPR036851">
    <property type="entry name" value="Chloroperoxidase-like_sf"/>
</dbReference>
<dbReference type="PANTHER" id="PTHR33577:SF1">
    <property type="entry name" value="HEME HALOPEROXIDASE FAMILY PROFILE DOMAIN-CONTAINING PROTEIN"/>
    <property type="match status" value="1"/>
</dbReference>
<dbReference type="PANTHER" id="PTHR33577">
    <property type="entry name" value="STERIGMATOCYSTIN BIOSYNTHESIS PEROXIDASE STCC-RELATED"/>
    <property type="match status" value="1"/>
</dbReference>
<keyword evidence="3" id="KW-0349">Heme</keyword>
<evidence type="ECO:0000256" key="3">
    <source>
        <dbReference type="ARBA" id="ARBA00022617"/>
    </source>
</evidence>
<evidence type="ECO:0000256" key="1">
    <source>
        <dbReference type="ARBA" id="ARBA00001970"/>
    </source>
</evidence>
<dbReference type="PROSITE" id="PS51405">
    <property type="entry name" value="HEME_HALOPEROXIDASE"/>
    <property type="match status" value="1"/>
</dbReference>
<keyword evidence="5" id="KW-0560">Oxidoreductase</keyword>
<evidence type="ECO:0000313" key="9">
    <source>
        <dbReference type="EMBL" id="KAJ7736256.1"/>
    </source>
</evidence>
<evidence type="ECO:0000256" key="5">
    <source>
        <dbReference type="ARBA" id="ARBA00023002"/>
    </source>
</evidence>
<organism evidence="9 10">
    <name type="scientific">Mycena metata</name>
    <dbReference type="NCBI Taxonomy" id="1033252"/>
    <lineage>
        <taxon>Eukaryota</taxon>
        <taxon>Fungi</taxon>
        <taxon>Dikarya</taxon>
        <taxon>Basidiomycota</taxon>
        <taxon>Agaricomycotina</taxon>
        <taxon>Agaricomycetes</taxon>
        <taxon>Agaricomycetidae</taxon>
        <taxon>Agaricales</taxon>
        <taxon>Marasmiineae</taxon>
        <taxon>Mycenaceae</taxon>
        <taxon>Mycena</taxon>
    </lineage>
</organism>
<dbReference type="EMBL" id="JARKIB010000122">
    <property type="protein sequence ID" value="KAJ7736256.1"/>
    <property type="molecule type" value="Genomic_DNA"/>
</dbReference>
<name>A0AAD7I7R0_9AGAR</name>
<dbReference type="Gene3D" id="1.10.489.10">
    <property type="entry name" value="Chloroperoxidase-like"/>
    <property type="match status" value="1"/>
</dbReference>
<keyword evidence="10" id="KW-1185">Reference proteome</keyword>
<feature type="domain" description="Heme haloperoxidase family profile" evidence="8">
    <location>
        <begin position="88"/>
        <end position="322"/>
    </location>
</feature>
<dbReference type="GO" id="GO:0004601">
    <property type="term" value="F:peroxidase activity"/>
    <property type="evidence" value="ECO:0007669"/>
    <property type="project" value="UniProtKB-KW"/>
</dbReference>
<protein>
    <recommendedName>
        <fullName evidence="8">Heme haloperoxidase family profile domain-containing protein</fullName>
    </recommendedName>
</protein>
<dbReference type="InterPro" id="IPR000028">
    <property type="entry name" value="Chloroperoxidase"/>
</dbReference>
<evidence type="ECO:0000259" key="8">
    <source>
        <dbReference type="PROSITE" id="PS51405"/>
    </source>
</evidence>